<dbReference type="SMART" id="SM01208">
    <property type="entry name" value="G5"/>
    <property type="match status" value="1"/>
</dbReference>
<name>A0A2A2IBD1_9BACI</name>
<keyword evidence="6" id="KW-1185">Reference proteome</keyword>
<feature type="domain" description="LysM" evidence="4">
    <location>
        <begin position="203"/>
        <end position="248"/>
    </location>
</feature>
<dbReference type="PROSITE" id="PS51109">
    <property type="entry name" value="G5"/>
    <property type="match status" value="1"/>
</dbReference>
<organism evidence="5 6">
    <name type="scientific">Virgibacillus profundi</name>
    <dbReference type="NCBI Taxonomy" id="2024555"/>
    <lineage>
        <taxon>Bacteria</taxon>
        <taxon>Bacillati</taxon>
        <taxon>Bacillota</taxon>
        <taxon>Bacilli</taxon>
        <taxon>Bacillales</taxon>
        <taxon>Bacillaceae</taxon>
        <taxon>Virgibacillus</taxon>
    </lineage>
</organism>
<dbReference type="Pfam" id="PF01551">
    <property type="entry name" value="Peptidase_M23"/>
    <property type="match status" value="1"/>
</dbReference>
<dbReference type="CDD" id="cd00118">
    <property type="entry name" value="LysM"/>
    <property type="match status" value="1"/>
</dbReference>
<dbReference type="InterPro" id="IPR050570">
    <property type="entry name" value="Cell_wall_metabolism_enzyme"/>
</dbReference>
<evidence type="ECO:0000313" key="5">
    <source>
        <dbReference type="EMBL" id="PAV28594.1"/>
    </source>
</evidence>
<dbReference type="SMART" id="SM00257">
    <property type="entry name" value="LysM"/>
    <property type="match status" value="1"/>
</dbReference>
<evidence type="ECO:0000259" key="3">
    <source>
        <dbReference type="PROSITE" id="PS51109"/>
    </source>
</evidence>
<keyword evidence="1" id="KW-0732">Signal</keyword>
<dbReference type="InterPro" id="IPR011055">
    <property type="entry name" value="Dup_hybrid_motif"/>
</dbReference>
<dbReference type="Pfam" id="PF01476">
    <property type="entry name" value="LysM"/>
    <property type="match status" value="1"/>
</dbReference>
<dbReference type="Proteomes" id="UP000218887">
    <property type="component" value="Unassembled WGS sequence"/>
</dbReference>
<feature type="domain" description="G5" evidence="3">
    <location>
        <begin position="255"/>
        <end position="335"/>
    </location>
</feature>
<dbReference type="PANTHER" id="PTHR21666">
    <property type="entry name" value="PEPTIDASE-RELATED"/>
    <property type="match status" value="1"/>
</dbReference>
<evidence type="ECO:0000313" key="6">
    <source>
        <dbReference type="Proteomes" id="UP000218887"/>
    </source>
</evidence>
<dbReference type="OrthoDB" id="9805070at2"/>
<dbReference type="Pfam" id="PF07501">
    <property type="entry name" value="G5"/>
    <property type="match status" value="1"/>
</dbReference>
<dbReference type="CDD" id="cd12797">
    <property type="entry name" value="M23_peptidase"/>
    <property type="match status" value="1"/>
</dbReference>
<feature type="region of interest" description="Disordered" evidence="2">
    <location>
        <begin position="136"/>
        <end position="155"/>
    </location>
</feature>
<proteinExistence type="predicted"/>
<comment type="caution">
    <text evidence="5">The sequence shown here is derived from an EMBL/GenBank/DDBJ whole genome shotgun (WGS) entry which is preliminary data.</text>
</comment>
<dbReference type="InterPro" id="IPR018392">
    <property type="entry name" value="LysM"/>
</dbReference>
<protein>
    <submittedName>
        <fullName evidence="5">Peptidase M23</fullName>
    </submittedName>
</protein>
<dbReference type="EMBL" id="NPOA01000012">
    <property type="protein sequence ID" value="PAV28594.1"/>
    <property type="molecule type" value="Genomic_DNA"/>
</dbReference>
<feature type="compositionally biased region" description="Basic and acidic residues" evidence="2">
    <location>
        <begin position="146"/>
        <end position="155"/>
    </location>
</feature>
<dbReference type="PROSITE" id="PS51782">
    <property type="entry name" value="LYSM"/>
    <property type="match status" value="1"/>
</dbReference>
<evidence type="ECO:0000256" key="2">
    <source>
        <dbReference type="SAM" id="MobiDB-lite"/>
    </source>
</evidence>
<sequence>MSLTFTTVYAEEGKLETVYHVYIDGEHVGKIDNKEVGQQVIDAKVVEGEENHENLSITIGEEVSYVSEKVFNPKFNNTKVADLLKEELSVMVNAVELTIAGNTVGFFDSQETADKVLKAYKANYVDEKIIEHLNEAKNKQNSSKELSAEDKSKDKAPEVGKTIIQDVVLSEDVSISEVKAEPKHVLTVKQGVKMLKKGTLEEKVHKVKKGEVLGNIASKYDLSTKKLLELNPSLNEDSLLQIDQEINITEYKPFVDVIVKEEKMVEETIEYETEVIESDDLYKGDEKIKQEGHDGKKEVHYAIEKINGKQTAKETLNENITKEVVDKVVIKGTKVVSSRGTGDLSWPAVGGYISSHVGQRWGRMHKGIDIARPSDRTIKAADNGVVVSAGRDGSFGNKVVINHNNGMKTIYAHLSSISVKVGQTVEKGSKLGVMGSTGNSTGIHLHFEVYKNGALKNPMDYL</sequence>
<dbReference type="Gene3D" id="2.20.230.10">
    <property type="entry name" value="Resuscitation-promoting factor rpfb"/>
    <property type="match status" value="1"/>
</dbReference>
<dbReference type="Gene3D" id="2.70.70.10">
    <property type="entry name" value="Glucose Permease (Domain IIA)"/>
    <property type="match status" value="1"/>
</dbReference>
<dbReference type="GO" id="GO:0004222">
    <property type="term" value="F:metalloendopeptidase activity"/>
    <property type="evidence" value="ECO:0007669"/>
    <property type="project" value="TreeGrafter"/>
</dbReference>
<accession>A0A2A2IBD1</accession>
<evidence type="ECO:0000259" key="4">
    <source>
        <dbReference type="PROSITE" id="PS51782"/>
    </source>
</evidence>
<dbReference type="SUPFAM" id="SSF54106">
    <property type="entry name" value="LysM domain"/>
    <property type="match status" value="1"/>
</dbReference>
<dbReference type="SUPFAM" id="SSF51261">
    <property type="entry name" value="Duplicated hybrid motif"/>
    <property type="match status" value="1"/>
</dbReference>
<reference evidence="5 6" key="1">
    <citation type="submission" date="2017-08" db="EMBL/GenBank/DDBJ databases">
        <title>Virgibacillus indicus sp. nov. and Virgibacillus profoundi sp. nov, two moderately halophilic bacteria isolated from marine sediment by using the Microfluidic Streak Plate.</title>
        <authorList>
            <person name="Xu B."/>
            <person name="Hu B."/>
            <person name="Wang J."/>
            <person name="Zhu Y."/>
            <person name="Huang L."/>
            <person name="Du W."/>
            <person name="Huang Y."/>
        </authorList>
    </citation>
    <scope>NUCLEOTIDE SEQUENCE [LARGE SCALE GENOMIC DNA]</scope>
    <source>
        <strain evidence="5 6">IO3-P3-H5</strain>
    </source>
</reference>
<dbReference type="InterPro" id="IPR011098">
    <property type="entry name" value="G5_dom"/>
</dbReference>
<dbReference type="PANTHER" id="PTHR21666:SF270">
    <property type="entry name" value="MUREIN HYDROLASE ACTIVATOR ENVC"/>
    <property type="match status" value="1"/>
</dbReference>
<gene>
    <name evidence="5" type="ORF">CIL05_16140</name>
</gene>
<dbReference type="InterPro" id="IPR036779">
    <property type="entry name" value="LysM_dom_sf"/>
</dbReference>
<dbReference type="Gene3D" id="3.10.350.10">
    <property type="entry name" value="LysM domain"/>
    <property type="match status" value="1"/>
</dbReference>
<evidence type="ECO:0000256" key="1">
    <source>
        <dbReference type="ARBA" id="ARBA00022729"/>
    </source>
</evidence>
<dbReference type="InterPro" id="IPR016047">
    <property type="entry name" value="M23ase_b-sheet_dom"/>
</dbReference>
<dbReference type="AlphaFoldDB" id="A0A2A2IBD1"/>